<dbReference type="VEuPathDB" id="FungiDB:FOZG_09228"/>
<dbReference type="VEuPathDB" id="FungiDB:FOIG_14592"/>
<accession>A0A420NSG2</accession>
<dbReference type="VEuPathDB" id="FungiDB:FOC4_g10003640"/>
<dbReference type="AlphaFoldDB" id="A0A420NSG2"/>
<dbReference type="VEuPathDB" id="FungiDB:FOC1_g10015131"/>
<dbReference type="Proteomes" id="UP000285084">
    <property type="component" value="Unassembled WGS sequence"/>
</dbReference>
<gene>
    <name evidence="2" type="ORF">BFJ69_g2728</name>
</gene>
<sequence>MKSIDQKNSQIQHLEEEKAVLKASAAAKAPTGRVPVQFNPNQAFPEIEQIITARDQAEKNVLRQVEENRRKPRRKKPPKTPTVETGARHLLGFVLQQHEARTPGDAAYAPSLEQSVQKAWKASFWNFVCFDYVISYAGRSKPSIGFPDARLWHQSGLSLTEVDGQFVPASLVGDIHSSSPKMTETIACRTLLWIILRILDCVVSDGQVSEGQQANDRVHQRCRTTCHQGMGTAPWEQVDEYLRNWYMALPDTFEPCLRAPQPFPALASSSIRAPLQGFFIANPMGATALPLYHFSRILFLLHSHVTDETFNAATGSRRIKIYRQFSRQINHHAVEICSAAAGQPPPAAQMHLIQPLHLAGLCLDSQEQRSIIKGSLVDLQRQTGFPTERVLKQLEEDWDEDYD</sequence>
<dbReference type="EMBL" id="MRCX01000014">
    <property type="protein sequence ID" value="RKK83187.1"/>
    <property type="molecule type" value="Genomic_DNA"/>
</dbReference>
<protein>
    <recommendedName>
        <fullName evidence="4">Transcription factor domain-containing protein</fullName>
    </recommendedName>
</protein>
<reference evidence="2 3" key="1">
    <citation type="journal article" date="2018" name="Sci. Rep.">
        <title>Characterisation of pathogen-specific regions and novel effector candidates in Fusarium oxysporum f. sp. cepae.</title>
        <authorList>
            <person name="Armitage A.D."/>
            <person name="Taylor A."/>
            <person name="Sobczyk M.K."/>
            <person name="Baxter L."/>
            <person name="Greenfield B.P."/>
            <person name="Bates H.J."/>
            <person name="Wilson F."/>
            <person name="Jackson A.C."/>
            <person name="Ott S."/>
            <person name="Harrison R.J."/>
            <person name="Clarkson J.P."/>
        </authorList>
    </citation>
    <scope>NUCLEOTIDE SEQUENCE [LARGE SCALE GENOMIC DNA]</scope>
    <source>
        <strain evidence="2 3">Fo_A13</strain>
    </source>
</reference>
<comment type="caution">
    <text evidence="2">The sequence shown here is derived from an EMBL/GenBank/DDBJ whole genome shotgun (WGS) entry which is preliminary data.</text>
</comment>
<evidence type="ECO:0008006" key="4">
    <source>
        <dbReference type="Google" id="ProtNLM"/>
    </source>
</evidence>
<evidence type="ECO:0000313" key="3">
    <source>
        <dbReference type="Proteomes" id="UP000285084"/>
    </source>
</evidence>
<organism evidence="2 3">
    <name type="scientific">Fusarium oxysporum</name>
    <name type="common">Fusarium vascular wilt</name>
    <dbReference type="NCBI Taxonomy" id="5507"/>
    <lineage>
        <taxon>Eukaryota</taxon>
        <taxon>Fungi</taxon>
        <taxon>Dikarya</taxon>
        <taxon>Ascomycota</taxon>
        <taxon>Pezizomycotina</taxon>
        <taxon>Sordariomycetes</taxon>
        <taxon>Hypocreomycetidae</taxon>
        <taxon>Hypocreales</taxon>
        <taxon>Nectriaceae</taxon>
        <taxon>Fusarium</taxon>
        <taxon>Fusarium oxysporum species complex</taxon>
    </lineage>
</organism>
<dbReference type="VEuPathDB" id="FungiDB:FOZG_18220"/>
<feature type="region of interest" description="Disordered" evidence="1">
    <location>
        <begin position="65"/>
        <end position="84"/>
    </location>
</feature>
<dbReference type="VEuPathDB" id="FungiDB:HZS61_011228"/>
<dbReference type="VEuPathDB" id="FungiDB:FOXG_08210"/>
<dbReference type="VEuPathDB" id="FungiDB:HZS61_014065"/>
<proteinExistence type="predicted"/>
<name>A0A420NSG2_FUSOX</name>
<evidence type="ECO:0000256" key="1">
    <source>
        <dbReference type="SAM" id="MobiDB-lite"/>
    </source>
</evidence>
<dbReference type="VEuPathDB" id="FungiDB:FOXG_03903"/>
<dbReference type="VEuPathDB" id="FungiDB:FOMG_03333"/>
<evidence type="ECO:0000313" key="2">
    <source>
        <dbReference type="EMBL" id="RKK83187.1"/>
    </source>
</evidence>